<dbReference type="PRINTS" id="PR00080">
    <property type="entry name" value="SDRFAMILY"/>
</dbReference>
<dbReference type="EMBL" id="SNZH01000002">
    <property type="protein sequence ID" value="TDR47818.1"/>
    <property type="molecule type" value="Genomic_DNA"/>
</dbReference>
<dbReference type="SUPFAM" id="SSF51735">
    <property type="entry name" value="NAD(P)-binding Rossmann-fold domains"/>
    <property type="match status" value="1"/>
</dbReference>
<reference evidence="5 6" key="1">
    <citation type="submission" date="2019-03" db="EMBL/GenBank/DDBJ databases">
        <title>Genomic Encyclopedia of Type Strains, Phase IV (KMG-IV): sequencing the most valuable type-strain genomes for metagenomic binning, comparative biology and taxonomic classification.</title>
        <authorList>
            <person name="Goeker M."/>
        </authorList>
    </citation>
    <scope>NUCLEOTIDE SEQUENCE [LARGE SCALE GENOMIC DNA]</scope>
    <source>
        <strain evidence="5 6">DSM 21667</strain>
    </source>
</reference>
<comment type="caution">
    <text evidence="5">The sequence shown here is derived from an EMBL/GenBank/DDBJ whole genome shotgun (WGS) entry which is preliminary data.</text>
</comment>
<organism evidence="5 6">
    <name type="scientific">Tahibacter aquaticus</name>
    <dbReference type="NCBI Taxonomy" id="520092"/>
    <lineage>
        <taxon>Bacteria</taxon>
        <taxon>Pseudomonadati</taxon>
        <taxon>Pseudomonadota</taxon>
        <taxon>Gammaproteobacteria</taxon>
        <taxon>Lysobacterales</taxon>
        <taxon>Rhodanobacteraceae</taxon>
        <taxon>Tahibacter</taxon>
    </lineage>
</organism>
<dbReference type="PRINTS" id="PR00081">
    <property type="entry name" value="GDHRDH"/>
</dbReference>
<dbReference type="InterPro" id="IPR020904">
    <property type="entry name" value="Sc_DH/Rdtase_CS"/>
</dbReference>
<dbReference type="RefSeq" id="WP_133817526.1">
    <property type="nucleotide sequence ID" value="NZ_SNZH01000002.1"/>
</dbReference>
<accession>A0A4R6Z7L8</accession>
<dbReference type="Pfam" id="PF00106">
    <property type="entry name" value="adh_short"/>
    <property type="match status" value="1"/>
</dbReference>
<dbReference type="InterPro" id="IPR002347">
    <property type="entry name" value="SDR_fam"/>
</dbReference>
<dbReference type="OrthoDB" id="9810734at2"/>
<keyword evidence="6" id="KW-1185">Reference proteome</keyword>
<dbReference type="GO" id="GO:0016020">
    <property type="term" value="C:membrane"/>
    <property type="evidence" value="ECO:0007669"/>
    <property type="project" value="TreeGrafter"/>
</dbReference>
<dbReference type="PANTHER" id="PTHR44196:SF1">
    <property type="entry name" value="DEHYDROGENASE_REDUCTASE SDR FAMILY MEMBER 7B"/>
    <property type="match status" value="1"/>
</dbReference>
<dbReference type="PROSITE" id="PS00061">
    <property type="entry name" value="ADH_SHORT"/>
    <property type="match status" value="1"/>
</dbReference>
<dbReference type="AlphaFoldDB" id="A0A4R6Z7L8"/>
<dbReference type="GO" id="GO:0016491">
    <property type="term" value="F:oxidoreductase activity"/>
    <property type="evidence" value="ECO:0007669"/>
    <property type="project" value="UniProtKB-KW"/>
</dbReference>
<evidence type="ECO:0000256" key="1">
    <source>
        <dbReference type="ARBA" id="ARBA00006484"/>
    </source>
</evidence>
<dbReference type="PANTHER" id="PTHR44196">
    <property type="entry name" value="DEHYDROGENASE/REDUCTASE SDR FAMILY MEMBER 7B"/>
    <property type="match status" value="1"/>
</dbReference>
<evidence type="ECO:0000256" key="3">
    <source>
        <dbReference type="RuleBase" id="RU000363"/>
    </source>
</evidence>
<keyword evidence="2" id="KW-0560">Oxidoreductase</keyword>
<evidence type="ECO:0000313" key="5">
    <source>
        <dbReference type="EMBL" id="TDR47818.1"/>
    </source>
</evidence>
<name>A0A4R6Z7L8_9GAMM</name>
<evidence type="ECO:0000313" key="6">
    <source>
        <dbReference type="Proteomes" id="UP000295293"/>
    </source>
</evidence>
<dbReference type="InterPro" id="IPR057326">
    <property type="entry name" value="KR_dom"/>
</dbReference>
<feature type="domain" description="Ketoreductase" evidence="4">
    <location>
        <begin position="4"/>
        <end position="190"/>
    </location>
</feature>
<proteinExistence type="inferred from homology"/>
<dbReference type="CDD" id="cd05233">
    <property type="entry name" value="SDR_c"/>
    <property type="match status" value="1"/>
</dbReference>
<protein>
    <submittedName>
        <fullName evidence="5">NADP-dependent 3-hydroxy acid dehydrogenase YdfG</fullName>
    </submittedName>
</protein>
<dbReference type="Gene3D" id="3.40.50.720">
    <property type="entry name" value="NAD(P)-binding Rossmann-like Domain"/>
    <property type="match status" value="1"/>
</dbReference>
<sequence length="269" mass="28846">MHKQRVLITGGGSGLGRALALRYARAGWRAGLADISLERAESVAAEIRALGGEADSFSVDVASDEAVLALRDEVMARWGGLEHLYNNAGVSSAGNLLQTPMTDWRWMLEINLLSVVRGCQAFLPEMLRQGSGHVVNTASFAGLAGAGGLSSYSVAKAAVVTLSETLRAELALADSRVGVSVVCPSFFRTNLLQNFRGPDASRQMAQKLMENAAENADDIAAAIFDAVMAGRFLIVPTALERMRYRLKRWLPEFYFGRLVAALKAAGRSA</sequence>
<gene>
    <name evidence="5" type="ORF">DFR29_102480</name>
</gene>
<dbReference type="SMART" id="SM00822">
    <property type="entry name" value="PKS_KR"/>
    <property type="match status" value="1"/>
</dbReference>
<dbReference type="InterPro" id="IPR036291">
    <property type="entry name" value="NAD(P)-bd_dom_sf"/>
</dbReference>
<dbReference type="Proteomes" id="UP000295293">
    <property type="component" value="Unassembled WGS sequence"/>
</dbReference>
<evidence type="ECO:0000259" key="4">
    <source>
        <dbReference type="SMART" id="SM00822"/>
    </source>
</evidence>
<evidence type="ECO:0000256" key="2">
    <source>
        <dbReference type="ARBA" id="ARBA00023002"/>
    </source>
</evidence>
<comment type="similarity">
    <text evidence="1 3">Belongs to the short-chain dehydrogenases/reductases (SDR) family.</text>
</comment>